<feature type="compositionally biased region" description="Basic and acidic residues" evidence="1">
    <location>
        <begin position="128"/>
        <end position="153"/>
    </location>
</feature>
<keyword evidence="4" id="KW-1185">Reference proteome</keyword>
<organism evidence="3 4">
    <name type="scientific">Spirochaeta isovalerica</name>
    <dbReference type="NCBI Taxonomy" id="150"/>
    <lineage>
        <taxon>Bacteria</taxon>
        <taxon>Pseudomonadati</taxon>
        <taxon>Spirochaetota</taxon>
        <taxon>Spirochaetia</taxon>
        <taxon>Spirochaetales</taxon>
        <taxon>Spirochaetaceae</taxon>
        <taxon>Spirochaeta</taxon>
    </lineage>
</organism>
<accession>A0A841RD84</accession>
<evidence type="ECO:0000313" key="3">
    <source>
        <dbReference type="EMBL" id="MBB6481197.1"/>
    </source>
</evidence>
<comment type="caution">
    <text evidence="3">The sequence shown here is derived from an EMBL/GenBank/DDBJ whole genome shotgun (WGS) entry which is preliminary data.</text>
</comment>
<gene>
    <name evidence="3" type="ORF">HNR50_002870</name>
</gene>
<keyword evidence="2" id="KW-0472">Membrane</keyword>
<evidence type="ECO:0000256" key="1">
    <source>
        <dbReference type="SAM" id="MobiDB-lite"/>
    </source>
</evidence>
<protein>
    <submittedName>
        <fullName evidence="3">Uncharacterized protein</fullName>
    </submittedName>
</protein>
<reference evidence="3 4" key="1">
    <citation type="submission" date="2020-08" db="EMBL/GenBank/DDBJ databases">
        <title>Genomic Encyclopedia of Type Strains, Phase IV (KMG-IV): sequencing the most valuable type-strain genomes for metagenomic binning, comparative biology and taxonomic classification.</title>
        <authorList>
            <person name="Goeker M."/>
        </authorList>
    </citation>
    <scope>NUCLEOTIDE SEQUENCE [LARGE SCALE GENOMIC DNA]</scope>
    <source>
        <strain evidence="3 4">DSM 2461</strain>
    </source>
</reference>
<keyword evidence="2" id="KW-0812">Transmembrane</keyword>
<evidence type="ECO:0000313" key="4">
    <source>
        <dbReference type="Proteomes" id="UP000587760"/>
    </source>
</evidence>
<feature type="transmembrane region" description="Helical" evidence="2">
    <location>
        <begin position="90"/>
        <end position="108"/>
    </location>
</feature>
<proteinExistence type="predicted"/>
<feature type="transmembrane region" description="Helical" evidence="2">
    <location>
        <begin position="50"/>
        <end position="78"/>
    </location>
</feature>
<feature type="region of interest" description="Disordered" evidence="1">
    <location>
        <begin position="111"/>
        <end position="153"/>
    </location>
</feature>
<keyword evidence="2" id="KW-1133">Transmembrane helix</keyword>
<sequence>MMDEIKDEIKGEIRKGIREELQKDWEKEKKRNPHCDADSWWEERRMGMKVFLGVLMGIGFLILGFLFGWVVMLLWNWLMPDIFGLGEVTYWQAWGLLILSSILFKGFPSGNGGDGGKRGDRRRKKELRKMMDSESVFPDRPDITKESPEPGKN</sequence>
<name>A0A841RD84_9SPIO</name>
<dbReference type="RefSeq" id="WP_184747438.1">
    <property type="nucleotide sequence ID" value="NZ_JACHGJ010000005.1"/>
</dbReference>
<dbReference type="EMBL" id="JACHGJ010000005">
    <property type="protein sequence ID" value="MBB6481197.1"/>
    <property type="molecule type" value="Genomic_DNA"/>
</dbReference>
<dbReference type="Proteomes" id="UP000587760">
    <property type="component" value="Unassembled WGS sequence"/>
</dbReference>
<evidence type="ECO:0000256" key="2">
    <source>
        <dbReference type="SAM" id="Phobius"/>
    </source>
</evidence>
<dbReference type="AlphaFoldDB" id="A0A841RD84"/>